<dbReference type="RefSeq" id="YP_009639357.1">
    <property type="nucleotide sequence ID" value="NC_042349.1"/>
</dbReference>
<dbReference type="KEGG" id="vg:40236149"/>
<dbReference type="GeneID" id="40236149"/>
<sequence length="61" mass="7267">MNSGGIGEEIEFEDGAVYVDWYVEDEEVNIAYMTDHRGVRVPFNDPRRSRSRRIIRERHLK</sequence>
<proteinExistence type="predicted"/>
<evidence type="ECO:0000313" key="1">
    <source>
        <dbReference type="EMBL" id="AUO79018.1"/>
    </source>
</evidence>
<reference evidence="1 2" key="1">
    <citation type="submission" date="2017-07" db="EMBL/GenBank/DDBJ databases">
        <title>Characterization of ecologically diverse viruses infecting co-occurring strains of cosmopolitan hyperhalophilic Bacteroidetes.</title>
        <authorList>
            <person name="Villamor J."/>
            <person name="Ramos-Barbero M.D."/>
            <person name="Gonzalez-Torres P."/>
            <person name="Gabaldon T."/>
            <person name="Rollesso-Mora R."/>
            <person name="Meseguer I."/>
            <person name="Martinez-Garcia M."/>
            <person name="Santos F."/>
            <person name="Anton J."/>
        </authorList>
    </citation>
    <scope>NUCLEOTIDE SEQUENCE [LARGE SCALE GENOMIC DNA]</scope>
</reference>
<dbReference type="Proteomes" id="UP000241693">
    <property type="component" value="Segment"/>
</dbReference>
<organism evidence="1 2">
    <name type="scientific">Salinibacter phage M8CC-19</name>
    <dbReference type="NCBI Taxonomy" id="2681613"/>
    <lineage>
        <taxon>Viruses</taxon>
        <taxon>Duplodnaviria</taxon>
        <taxon>Heunggongvirae</taxon>
        <taxon>Uroviricota</taxon>
        <taxon>Caudoviricetes</taxon>
        <taxon>Kryptosalinivirus</taxon>
        <taxon>Kryptosalinivirus M8CC19</taxon>
    </lineage>
</organism>
<dbReference type="EMBL" id="MF580956">
    <property type="protein sequence ID" value="AUO79018.1"/>
    <property type="molecule type" value="Genomic_DNA"/>
</dbReference>
<protein>
    <submittedName>
        <fullName evidence="1">Uncharacterized protein</fullName>
    </submittedName>
</protein>
<name>A0A2I6UG95_9CAUD</name>
<evidence type="ECO:0000313" key="2">
    <source>
        <dbReference type="Proteomes" id="UP000241693"/>
    </source>
</evidence>
<keyword evidence="2" id="KW-1185">Reference proteome</keyword>
<accession>A0A2I6UG95</accession>